<dbReference type="EMBL" id="JAODUO010000107">
    <property type="protein sequence ID" value="KAK2189413.1"/>
    <property type="molecule type" value="Genomic_DNA"/>
</dbReference>
<gene>
    <name evidence="2" type="ORF">NP493_107g04028</name>
</gene>
<feature type="compositionally biased region" description="Polar residues" evidence="1">
    <location>
        <begin position="44"/>
        <end position="55"/>
    </location>
</feature>
<feature type="compositionally biased region" description="Low complexity" evidence="1">
    <location>
        <begin position="18"/>
        <end position="33"/>
    </location>
</feature>
<reference evidence="2" key="1">
    <citation type="journal article" date="2023" name="Mol. Biol. Evol.">
        <title>Third-Generation Sequencing Reveals the Adaptive Role of the Epigenome in Three Deep-Sea Polychaetes.</title>
        <authorList>
            <person name="Perez M."/>
            <person name="Aroh O."/>
            <person name="Sun Y."/>
            <person name="Lan Y."/>
            <person name="Juniper S.K."/>
            <person name="Young C.R."/>
            <person name="Angers B."/>
            <person name="Qian P.Y."/>
        </authorList>
    </citation>
    <scope>NUCLEOTIDE SEQUENCE</scope>
    <source>
        <strain evidence="2">R07B-5</strain>
    </source>
</reference>
<accession>A0AAD9UH75</accession>
<keyword evidence="3" id="KW-1185">Reference proteome</keyword>
<evidence type="ECO:0000256" key="1">
    <source>
        <dbReference type="SAM" id="MobiDB-lite"/>
    </source>
</evidence>
<feature type="compositionally biased region" description="Basic and acidic residues" evidence="1">
    <location>
        <begin position="1"/>
        <end position="11"/>
    </location>
</feature>
<sequence>MTLERNTKPVHSDSPQPVAGSTSATAPVASSSGQSAKKDEPMHSRNSPATLNVLTSSSEFKEDFSNSTLCLHEGEEEDHFPVHSTPAPIMAKSAPVTPTTQVAGSMNVGYRECRHGGFFEGLLGCLRPMWTIIGKATSTELKQQSECQFHL</sequence>
<name>A0AAD9UH75_RIDPI</name>
<comment type="caution">
    <text evidence="2">The sequence shown here is derived from an EMBL/GenBank/DDBJ whole genome shotgun (WGS) entry which is preliminary data.</text>
</comment>
<dbReference type="AlphaFoldDB" id="A0AAD9UH75"/>
<evidence type="ECO:0000313" key="2">
    <source>
        <dbReference type="EMBL" id="KAK2189413.1"/>
    </source>
</evidence>
<organism evidence="2 3">
    <name type="scientific">Ridgeia piscesae</name>
    <name type="common">Tubeworm</name>
    <dbReference type="NCBI Taxonomy" id="27915"/>
    <lineage>
        <taxon>Eukaryota</taxon>
        <taxon>Metazoa</taxon>
        <taxon>Spiralia</taxon>
        <taxon>Lophotrochozoa</taxon>
        <taxon>Annelida</taxon>
        <taxon>Polychaeta</taxon>
        <taxon>Sedentaria</taxon>
        <taxon>Canalipalpata</taxon>
        <taxon>Sabellida</taxon>
        <taxon>Siboglinidae</taxon>
        <taxon>Ridgeia</taxon>
    </lineage>
</organism>
<evidence type="ECO:0000313" key="3">
    <source>
        <dbReference type="Proteomes" id="UP001209878"/>
    </source>
</evidence>
<protein>
    <submittedName>
        <fullName evidence="2">Uncharacterized protein</fullName>
    </submittedName>
</protein>
<proteinExistence type="predicted"/>
<feature type="region of interest" description="Disordered" evidence="1">
    <location>
        <begin position="1"/>
        <end position="55"/>
    </location>
</feature>
<dbReference type="Proteomes" id="UP001209878">
    <property type="component" value="Unassembled WGS sequence"/>
</dbReference>